<organism evidence="2 3">
    <name type="scientific">Plutella xylostella</name>
    <name type="common">Diamondback moth</name>
    <name type="synonym">Plutella maculipennis</name>
    <dbReference type="NCBI Taxonomy" id="51655"/>
    <lineage>
        <taxon>Eukaryota</taxon>
        <taxon>Metazoa</taxon>
        <taxon>Ecdysozoa</taxon>
        <taxon>Arthropoda</taxon>
        <taxon>Hexapoda</taxon>
        <taxon>Insecta</taxon>
        <taxon>Pterygota</taxon>
        <taxon>Neoptera</taxon>
        <taxon>Endopterygota</taxon>
        <taxon>Lepidoptera</taxon>
        <taxon>Glossata</taxon>
        <taxon>Ditrysia</taxon>
        <taxon>Yponomeutoidea</taxon>
        <taxon>Plutellidae</taxon>
        <taxon>Plutella</taxon>
    </lineage>
</organism>
<feature type="region of interest" description="Disordered" evidence="1">
    <location>
        <begin position="1"/>
        <end position="30"/>
    </location>
</feature>
<keyword evidence="3" id="KW-1185">Reference proteome</keyword>
<evidence type="ECO:0000256" key="1">
    <source>
        <dbReference type="SAM" id="MobiDB-lite"/>
    </source>
</evidence>
<accession>A0ABQ7PR63</accession>
<comment type="caution">
    <text evidence="2">The sequence shown here is derived from an EMBL/GenBank/DDBJ whole genome shotgun (WGS) entry which is preliminary data.</text>
</comment>
<name>A0ABQ7PR63_PLUXY</name>
<protein>
    <submittedName>
        <fullName evidence="2">Uncharacterized protein</fullName>
    </submittedName>
</protein>
<sequence>MEHVAAQESRRPEEERRRPGPAWSPGRPDIHWEFKKISDSEKCQRSFCVSLK</sequence>
<evidence type="ECO:0000313" key="2">
    <source>
        <dbReference type="EMBL" id="KAG7295450.1"/>
    </source>
</evidence>
<proteinExistence type="predicted"/>
<gene>
    <name evidence="2" type="ORF">JYU34_021633</name>
</gene>
<dbReference type="EMBL" id="JAHIBW010000030">
    <property type="protein sequence ID" value="KAG7295450.1"/>
    <property type="molecule type" value="Genomic_DNA"/>
</dbReference>
<reference evidence="2 3" key="1">
    <citation type="submission" date="2021-06" db="EMBL/GenBank/DDBJ databases">
        <title>A haploid diamondback moth (Plutella xylostella L.) genome assembly resolves 31 chromosomes and identifies a diamide resistance mutation.</title>
        <authorList>
            <person name="Ward C.M."/>
            <person name="Perry K.D."/>
            <person name="Baker G."/>
            <person name="Powis K."/>
            <person name="Heckel D.G."/>
            <person name="Baxter S.W."/>
        </authorList>
    </citation>
    <scope>NUCLEOTIDE SEQUENCE [LARGE SCALE GENOMIC DNA]</scope>
    <source>
        <strain evidence="2 3">LV</strain>
        <tissue evidence="2">Single pupa</tissue>
    </source>
</reference>
<dbReference type="Proteomes" id="UP000823941">
    <property type="component" value="Chromosome 30"/>
</dbReference>
<feature type="compositionally biased region" description="Basic and acidic residues" evidence="1">
    <location>
        <begin position="1"/>
        <end position="18"/>
    </location>
</feature>
<evidence type="ECO:0000313" key="3">
    <source>
        <dbReference type="Proteomes" id="UP000823941"/>
    </source>
</evidence>